<evidence type="ECO:0000313" key="3">
    <source>
        <dbReference type="Proteomes" id="UP000242519"/>
    </source>
</evidence>
<accession>A0A218YYH8</accession>
<proteinExistence type="predicted"/>
<name>A0A218YYH8_9HELO</name>
<protein>
    <submittedName>
        <fullName evidence="2">Uncharacterized protein</fullName>
    </submittedName>
</protein>
<sequence length="97" mass="10143">MNLQSGRAAGSHPPSLSRCRRDAPVTTGTTWVTLCEMNGYLPVGSGFGAEVTKRPRAASSQLQPGGFLKQTVGPAHVPQGSQVRLGLGQQRVLQASS</sequence>
<dbReference type="InParanoid" id="A0A218YYH8"/>
<reference evidence="2 3" key="1">
    <citation type="submission" date="2017-04" db="EMBL/GenBank/DDBJ databases">
        <title>Draft genome sequence of Marssonina coronaria NL1: causal agent of apple blotch.</title>
        <authorList>
            <person name="Cheng Q."/>
        </authorList>
    </citation>
    <scope>NUCLEOTIDE SEQUENCE [LARGE SCALE GENOMIC DNA]</scope>
    <source>
        <strain evidence="2 3">NL1</strain>
    </source>
</reference>
<dbReference type="Proteomes" id="UP000242519">
    <property type="component" value="Unassembled WGS sequence"/>
</dbReference>
<evidence type="ECO:0000313" key="2">
    <source>
        <dbReference type="EMBL" id="OWP00450.1"/>
    </source>
</evidence>
<evidence type="ECO:0000256" key="1">
    <source>
        <dbReference type="SAM" id="MobiDB-lite"/>
    </source>
</evidence>
<feature type="region of interest" description="Disordered" evidence="1">
    <location>
        <begin position="1"/>
        <end position="23"/>
    </location>
</feature>
<keyword evidence="3" id="KW-1185">Reference proteome</keyword>
<dbReference type="AlphaFoldDB" id="A0A218YYH8"/>
<organism evidence="2 3">
    <name type="scientific">Diplocarpon coronariae</name>
    <dbReference type="NCBI Taxonomy" id="2795749"/>
    <lineage>
        <taxon>Eukaryota</taxon>
        <taxon>Fungi</taxon>
        <taxon>Dikarya</taxon>
        <taxon>Ascomycota</taxon>
        <taxon>Pezizomycotina</taxon>
        <taxon>Leotiomycetes</taxon>
        <taxon>Helotiales</taxon>
        <taxon>Drepanopezizaceae</taxon>
        <taxon>Diplocarpon</taxon>
    </lineage>
</organism>
<gene>
    <name evidence="2" type="ORF">B2J93_761</name>
</gene>
<dbReference type="EMBL" id="MZNU01000322">
    <property type="protein sequence ID" value="OWP00450.1"/>
    <property type="molecule type" value="Genomic_DNA"/>
</dbReference>
<comment type="caution">
    <text evidence="2">The sequence shown here is derived from an EMBL/GenBank/DDBJ whole genome shotgun (WGS) entry which is preliminary data.</text>
</comment>